<sequence>MGRRRHQSDVVSVYLLSVATYASFLWRNQGGSLKTTCWCVEAFFKACPCLALAVGAGAGAGTSKAKASALAFALSAAGDAFLCHNDHKNSELSFVLGLAAFLAAQWCYVFCFTRESGGGPSQAQATLCFAYAGSLYAYLYNGLDSALALPVLLYCVSIATTMASSLAAHPGSNASSSSWTLGVCGAALFVVSDSCLALTMFVGDHVVPHRRLVIMGTYFAAQLCLSNAFAANE</sequence>
<evidence type="ECO:0000256" key="2">
    <source>
        <dbReference type="ARBA" id="ARBA00007375"/>
    </source>
</evidence>
<dbReference type="GO" id="GO:0016020">
    <property type="term" value="C:membrane"/>
    <property type="evidence" value="ECO:0007669"/>
    <property type="project" value="UniProtKB-SubCell"/>
</dbReference>
<evidence type="ECO:0000313" key="8">
    <source>
        <dbReference type="Proteomes" id="UP001472866"/>
    </source>
</evidence>
<comment type="subcellular location">
    <subcellularLocation>
        <location evidence="1">Membrane</location>
        <topology evidence="1">Multi-pass membrane protein</topology>
    </subcellularLocation>
</comment>
<protein>
    <recommendedName>
        <fullName evidence="9">Lysoplasmalogenase-like protein TMEM86A</fullName>
    </recommendedName>
</protein>
<evidence type="ECO:0000313" key="7">
    <source>
        <dbReference type="EMBL" id="WZN67053.1"/>
    </source>
</evidence>
<name>A0AAX4PLY5_9CHLO</name>
<feature type="transmembrane region" description="Helical" evidence="6">
    <location>
        <begin position="146"/>
        <end position="167"/>
    </location>
</feature>
<dbReference type="PANTHER" id="PTHR31885:SF6">
    <property type="entry name" value="GH04784P"/>
    <property type="match status" value="1"/>
</dbReference>
<dbReference type="AlphaFoldDB" id="A0AAX4PLY5"/>
<organism evidence="7 8">
    <name type="scientific">Chloropicon roscoffensis</name>
    <dbReference type="NCBI Taxonomy" id="1461544"/>
    <lineage>
        <taxon>Eukaryota</taxon>
        <taxon>Viridiplantae</taxon>
        <taxon>Chlorophyta</taxon>
        <taxon>Chloropicophyceae</taxon>
        <taxon>Chloropicales</taxon>
        <taxon>Chloropicaceae</taxon>
        <taxon>Chloropicon</taxon>
    </lineage>
</organism>
<reference evidence="7 8" key="1">
    <citation type="submission" date="2024-03" db="EMBL/GenBank/DDBJ databases">
        <title>Complete genome sequence of the green alga Chloropicon roscoffensis RCC1871.</title>
        <authorList>
            <person name="Lemieux C."/>
            <person name="Pombert J.-F."/>
            <person name="Otis C."/>
            <person name="Turmel M."/>
        </authorList>
    </citation>
    <scope>NUCLEOTIDE SEQUENCE [LARGE SCALE GENOMIC DNA]</scope>
    <source>
        <strain evidence="7 8">RCC1871</strain>
    </source>
</reference>
<feature type="transmembrane region" description="Helical" evidence="6">
    <location>
        <begin position="179"/>
        <end position="200"/>
    </location>
</feature>
<feature type="transmembrane region" description="Helical" evidence="6">
    <location>
        <begin position="123"/>
        <end position="140"/>
    </location>
</feature>
<dbReference type="Pfam" id="PF07947">
    <property type="entry name" value="YhhN"/>
    <property type="match status" value="1"/>
</dbReference>
<evidence type="ECO:0000256" key="1">
    <source>
        <dbReference type="ARBA" id="ARBA00004141"/>
    </source>
</evidence>
<keyword evidence="3 6" id="KW-0812">Transmembrane</keyword>
<dbReference type="PANTHER" id="PTHR31885">
    <property type="entry name" value="GH04784P"/>
    <property type="match status" value="1"/>
</dbReference>
<dbReference type="Proteomes" id="UP001472866">
    <property type="component" value="Chromosome 17"/>
</dbReference>
<evidence type="ECO:0000256" key="5">
    <source>
        <dbReference type="ARBA" id="ARBA00023136"/>
    </source>
</evidence>
<comment type="similarity">
    <text evidence="2">Belongs to the TMEM86 family.</text>
</comment>
<keyword evidence="5 6" id="KW-0472">Membrane</keyword>
<gene>
    <name evidence="7" type="ORF">HKI87_17g86250</name>
</gene>
<keyword evidence="8" id="KW-1185">Reference proteome</keyword>
<proteinExistence type="inferred from homology"/>
<evidence type="ECO:0000256" key="6">
    <source>
        <dbReference type="SAM" id="Phobius"/>
    </source>
</evidence>
<feature type="transmembrane region" description="Helical" evidence="6">
    <location>
        <begin position="92"/>
        <end position="111"/>
    </location>
</feature>
<dbReference type="InterPro" id="IPR012506">
    <property type="entry name" value="TMEM86B-like"/>
</dbReference>
<dbReference type="GO" id="GO:0016787">
    <property type="term" value="F:hydrolase activity"/>
    <property type="evidence" value="ECO:0007669"/>
    <property type="project" value="TreeGrafter"/>
</dbReference>
<evidence type="ECO:0000256" key="3">
    <source>
        <dbReference type="ARBA" id="ARBA00022692"/>
    </source>
</evidence>
<evidence type="ECO:0008006" key="9">
    <source>
        <dbReference type="Google" id="ProtNLM"/>
    </source>
</evidence>
<keyword evidence="4 6" id="KW-1133">Transmembrane helix</keyword>
<accession>A0AAX4PLY5</accession>
<dbReference type="EMBL" id="CP151517">
    <property type="protein sequence ID" value="WZN67053.1"/>
    <property type="molecule type" value="Genomic_DNA"/>
</dbReference>
<evidence type="ECO:0000256" key="4">
    <source>
        <dbReference type="ARBA" id="ARBA00022989"/>
    </source>
</evidence>